<dbReference type="InterPro" id="IPR003646">
    <property type="entry name" value="SH3-like_bac-type"/>
</dbReference>
<dbReference type="Gene3D" id="2.30.30.40">
    <property type="entry name" value="SH3 Domains"/>
    <property type="match status" value="1"/>
</dbReference>
<feature type="domain" description="SH3b" evidence="1">
    <location>
        <begin position="132"/>
        <end position="197"/>
    </location>
</feature>
<name>A0ABQ3J648_9RHOB</name>
<evidence type="ECO:0000313" key="3">
    <source>
        <dbReference type="Proteomes" id="UP000609802"/>
    </source>
</evidence>
<dbReference type="EMBL" id="BNCH01000007">
    <property type="protein sequence ID" value="GHF04376.1"/>
    <property type="molecule type" value="Genomic_DNA"/>
</dbReference>
<evidence type="ECO:0000259" key="1">
    <source>
        <dbReference type="SMART" id="SM00287"/>
    </source>
</evidence>
<dbReference type="Proteomes" id="UP000609802">
    <property type="component" value="Unassembled WGS sequence"/>
</dbReference>
<dbReference type="SMART" id="SM00287">
    <property type="entry name" value="SH3b"/>
    <property type="match status" value="1"/>
</dbReference>
<reference evidence="3" key="1">
    <citation type="journal article" date="2019" name="Int. J. Syst. Evol. Microbiol.">
        <title>The Global Catalogue of Microorganisms (GCM) 10K type strain sequencing project: providing services to taxonomists for standard genome sequencing and annotation.</title>
        <authorList>
            <consortium name="The Broad Institute Genomics Platform"/>
            <consortium name="The Broad Institute Genome Sequencing Center for Infectious Disease"/>
            <person name="Wu L."/>
            <person name="Ma J."/>
        </authorList>
    </citation>
    <scope>NUCLEOTIDE SEQUENCE [LARGE SCALE GENOMIC DNA]</scope>
    <source>
        <strain evidence="3">KCTC 42443</strain>
    </source>
</reference>
<accession>A0ABQ3J648</accession>
<dbReference type="Pfam" id="PF08239">
    <property type="entry name" value="SH3_3"/>
    <property type="match status" value="1"/>
</dbReference>
<organism evidence="2 3">
    <name type="scientific">Aliiroseovarius zhejiangensis</name>
    <dbReference type="NCBI Taxonomy" id="1632025"/>
    <lineage>
        <taxon>Bacteria</taxon>
        <taxon>Pseudomonadati</taxon>
        <taxon>Pseudomonadota</taxon>
        <taxon>Alphaproteobacteria</taxon>
        <taxon>Rhodobacterales</taxon>
        <taxon>Paracoccaceae</taxon>
        <taxon>Aliiroseovarius</taxon>
    </lineage>
</organism>
<dbReference type="RefSeq" id="WP_191287077.1">
    <property type="nucleotide sequence ID" value="NZ_BNCH01000007.1"/>
</dbReference>
<evidence type="ECO:0000313" key="2">
    <source>
        <dbReference type="EMBL" id="GHF04376.1"/>
    </source>
</evidence>
<sequence>MGIIKLSCLTLGALGVAMLHFGRDDGLPVDRIGREPTIAQDTIVPVSAALDPGIAGSPEIAEGEIIATANATPAAQAPKAAAPARLVAVPVMLASASTPQTPAELAEAQARKMASNITTATPAAASLTTDAFPTVFVSGTTVNMRAGPSTKHGVVAKLTYGTEVYDMGTTASGWSQIKVLDTGARGFMATRFLVSQL</sequence>
<keyword evidence="3" id="KW-1185">Reference proteome</keyword>
<gene>
    <name evidence="2" type="ORF">GCM10016455_26940</name>
</gene>
<proteinExistence type="predicted"/>
<protein>
    <recommendedName>
        <fullName evidence="1">SH3b domain-containing protein</fullName>
    </recommendedName>
</protein>
<comment type="caution">
    <text evidence="2">The sequence shown here is derived from an EMBL/GenBank/DDBJ whole genome shotgun (WGS) entry which is preliminary data.</text>
</comment>